<dbReference type="Proteomes" id="UP000006241">
    <property type="component" value="Unassembled WGS sequence"/>
</dbReference>
<sequence>MTNHTYLIYGISKGLGKALAKHLPKAEDQVYGISRSQPDYLHEVNLKLNGSLLIWQILLNPLKVSVMQ</sequence>
<comment type="caution">
    <text evidence="1">The sequence shown here is derived from an EMBL/GenBank/DDBJ whole genome shotgun (WGS) entry which is preliminary data.</text>
</comment>
<proteinExistence type="predicted"/>
<dbReference type="InterPro" id="IPR036291">
    <property type="entry name" value="NAD(P)-bd_dom_sf"/>
</dbReference>
<organism evidence="1 2">
    <name type="scientific">Sphingobacterium spiritivorum ATCC 33300</name>
    <dbReference type="NCBI Taxonomy" id="525372"/>
    <lineage>
        <taxon>Bacteria</taxon>
        <taxon>Pseudomonadati</taxon>
        <taxon>Bacteroidota</taxon>
        <taxon>Sphingobacteriia</taxon>
        <taxon>Sphingobacteriales</taxon>
        <taxon>Sphingobacteriaceae</taxon>
        <taxon>Sphingobacterium</taxon>
    </lineage>
</organism>
<dbReference type="SUPFAM" id="SSF51735">
    <property type="entry name" value="NAD(P)-binding Rossmann-fold domains"/>
    <property type="match status" value="1"/>
</dbReference>
<dbReference type="HOGENOM" id="CLU_2791848_0_0_10"/>
<reference evidence="1 2" key="1">
    <citation type="submission" date="2009-01" db="EMBL/GenBank/DDBJ databases">
        <authorList>
            <person name="Qin X."/>
            <person name="Bachman B."/>
            <person name="Battles P."/>
            <person name="Bell A."/>
            <person name="Bess C."/>
            <person name="Bickham C."/>
            <person name="Chaboub L."/>
            <person name="Chen D."/>
            <person name="Coyle M."/>
            <person name="Deiros D.R."/>
            <person name="Dinh H."/>
            <person name="Forbes L."/>
            <person name="Fowler G."/>
            <person name="Francisco L."/>
            <person name="Fu Q."/>
            <person name="Gubbala S."/>
            <person name="Hale W."/>
            <person name="Han Y."/>
            <person name="Hemphill L."/>
            <person name="Highlander S.K."/>
            <person name="Hirani K."/>
            <person name="Hogues M."/>
            <person name="Jackson L."/>
            <person name="Jakkamsetti A."/>
            <person name="Javaid M."/>
            <person name="Jiang H."/>
            <person name="Korchina V."/>
            <person name="Kovar C."/>
            <person name="Lara F."/>
            <person name="Lee S."/>
            <person name="Mata R."/>
            <person name="Mathew T."/>
            <person name="Moen C."/>
            <person name="Morales K."/>
            <person name="Munidasa M."/>
            <person name="Nazareth L."/>
            <person name="Ngo R."/>
            <person name="Nguyen L."/>
            <person name="Okwuonu G."/>
            <person name="Ongeri F."/>
            <person name="Patil S."/>
            <person name="Petrosino J."/>
            <person name="Pham C."/>
            <person name="Pham P."/>
            <person name="Pu L.-L."/>
            <person name="Puazo M."/>
            <person name="Raj R."/>
            <person name="Reid J."/>
            <person name="Rouhana J."/>
            <person name="Saada N."/>
            <person name="Shang Y."/>
            <person name="Simmons D."/>
            <person name="Thornton R."/>
            <person name="Warren J."/>
            <person name="Weissenberger G."/>
            <person name="Zhang J."/>
            <person name="Zhang L."/>
            <person name="Zhou C."/>
            <person name="Zhu D."/>
            <person name="Muzny D."/>
            <person name="Worley K."/>
            <person name="Gibbs R."/>
        </authorList>
    </citation>
    <scope>NUCLEOTIDE SEQUENCE [LARGE SCALE GENOMIC DNA]</scope>
    <source>
        <strain evidence="1 2">ATCC 33300</strain>
    </source>
</reference>
<protein>
    <submittedName>
        <fullName evidence="1">Uncharacterized protein</fullName>
    </submittedName>
</protein>
<accession>C2FU31</accession>
<gene>
    <name evidence="1" type="ORF">HMPREF0765_0813</name>
</gene>
<dbReference type="RefSeq" id="WP_003005709.1">
    <property type="nucleotide sequence ID" value="NZ_GG668631.1"/>
</dbReference>
<evidence type="ECO:0000313" key="1">
    <source>
        <dbReference type="EMBL" id="EEI93661.1"/>
    </source>
</evidence>
<dbReference type="Gene3D" id="3.40.50.720">
    <property type="entry name" value="NAD(P)-binding Rossmann-like Domain"/>
    <property type="match status" value="1"/>
</dbReference>
<evidence type="ECO:0000313" key="2">
    <source>
        <dbReference type="Proteomes" id="UP000006241"/>
    </source>
</evidence>
<dbReference type="AlphaFoldDB" id="C2FU31"/>
<dbReference type="EMBL" id="ACHB01000018">
    <property type="protein sequence ID" value="EEI93661.1"/>
    <property type="molecule type" value="Genomic_DNA"/>
</dbReference>
<name>C2FU31_SPHSI</name>